<name>A0ABP8B466_9ACTN</name>
<accession>A0ABP8B466</accession>
<reference evidence="3" key="1">
    <citation type="journal article" date="2019" name="Int. J. Syst. Evol. Microbiol.">
        <title>The Global Catalogue of Microorganisms (GCM) 10K type strain sequencing project: providing services to taxonomists for standard genome sequencing and annotation.</title>
        <authorList>
            <consortium name="The Broad Institute Genomics Platform"/>
            <consortium name="The Broad Institute Genome Sequencing Center for Infectious Disease"/>
            <person name="Wu L."/>
            <person name="Ma J."/>
        </authorList>
    </citation>
    <scope>NUCLEOTIDE SEQUENCE [LARGE SCALE GENOMIC DNA]</scope>
    <source>
        <strain evidence="3">JCM 17388</strain>
    </source>
</reference>
<protein>
    <submittedName>
        <fullName evidence="2">Uncharacterized protein</fullName>
    </submittedName>
</protein>
<sequence length="71" mass="8107">MERRENRHPRDGPTPYASIEPRDHRTWAPTVRQSDSTPVEGEPGLGWTLPLWEAPCYFQWLIMKVSGTGTG</sequence>
<keyword evidence="3" id="KW-1185">Reference proteome</keyword>
<dbReference type="EMBL" id="BAABAQ010000008">
    <property type="protein sequence ID" value="GAA4197267.1"/>
    <property type="molecule type" value="Genomic_DNA"/>
</dbReference>
<feature type="region of interest" description="Disordered" evidence="1">
    <location>
        <begin position="1"/>
        <end position="41"/>
    </location>
</feature>
<organism evidence="2 3">
    <name type="scientific">Streptosporangium oxazolinicum</name>
    <dbReference type="NCBI Taxonomy" id="909287"/>
    <lineage>
        <taxon>Bacteria</taxon>
        <taxon>Bacillati</taxon>
        <taxon>Actinomycetota</taxon>
        <taxon>Actinomycetes</taxon>
        <taxon>Streptosporangiales</taxon>
        <taxon>Streptosporangiaceae</taxon>
        <taxon>Streptosporangium</taxon>
    </lineage>
</organism>
<evidence type="ECO:0000313" key="2">
    <source>
        <dbReference type="EMBL" id="GAA4197267.1"/>
    </source>
</evidence>
<dbReference type="Proteomes" id="UP001501251">
    <property type="component" value="Unassembled WGS sequence"/>
</dbReference>
<comment type="caution">
    <text evidence="2">The sequence shown here is derived from an EMBL/GenBank/DDBJ whole genome shotgun (WGS) entry which is preliminary data.</text>
</comment>
<gene>
    <name evidence="2" type="ORF">GCM10022252_45930</name>
</gene>
<proteinExistence type="predicted"/>
<evidence type="ECO:0000313" key="3">
    <source>
        <dbReference type="Proteomes" id="UP001501251"/>
    </source>
</evidence>
<evidence type="ECO:0000256" key="1">
    <source>
        <dbReference type="SAM" id="MobiDB-lite"/>
    </source>
</evidence>
<feature type="compositionally biased region" description="Basic and acidic residues" evidence="1">
    <location>
        <begin position="1"/>
        <end position="11"/>
    </location>
</feature>